<accession>H0WBR6</accession>
<dbReference type="EMBL" id="AAKN02038591">
    <property type="status" value="NOT_ANNOTATED_CDS"/>
    <property type="molecule type" value="Genomic_DNA"/>
</dbReference>
<evidence type="ECO:0000313" key="8">
    <source>
        <dbReference type="Proteomes" id="UP000005447"/>
    </source>
</evidence>
<keyword evidence="3" id="KW-0547">Nucleotide-binding</keyword>
<dbReference type="GeneTree" id="ENSGT00940000163884"/>
<dbReference type="FunFam" id="3.30.420.40:FF:000148">
    <property type="entry name" value="Actin, alpha skeletal muscle"/>
    <property type="match status" value="1"/>
</dbReference>
<keyword evidence="2" id="KW-0963">Cytoplasm</keyword>
<dbReference type="Ensembl" id="ENSCPOT00000027643.2">
    <property type="protein sequence ID" value="ENSCPOP00000020432.2"/>
    <property type="gene ID" value="ENSCPOG00000022995.2"/>
</dbReference>
<dbReference type="EMBL" id="AAKN02038589">
    <property type="status" value="NOT_ANNOTATED_CDS"/>
    <property type="molecule type" value="Genomic_DNA"/>
</dbReference>
<dbReference type="InterPro" id="IPR043129">
    <property type="entry name" value="ATPase_NBD"/>
</dbReference>
<dbReference type="VEuPathDB" id="HostDB:ENSCPOG00000022995"/>
<dbReference type="Bgee" id="ENSCPOG00000022995">
    <property type="expression patterns" value="Expressed in testis and 1 other cell type or tissue"/>
</dbReference>
<dbReference type="Pfam" id="PF00022">
    <property type="entry name" value="Actin"/>
    <property type="match status" value="2"/>
</dbReference>
<reference evidence="8" key="1">
    <citation type="journal article" date="2011" name="Nature">
        <title>A high-resolution map of human evolutionary constraint using 29 mammals.</title>
        <authorList>
            <person name="Lindblad-Toh K."/>
            <person name="Garber M."/>
            <person name="Zuk O."/>
            <person name="Lin M.F."/>
            <person name="Parker B.J."/>
            <person name="Washietl S."/>
            <person name="Kheradpour P."/>
            <person name="Ernst J."/>
            <person name="Jordan G."/>
            <person name="Mauceli E."/>
            <person name="Ward L.D."/>
            <person name="Lowe C.B."/>
            <person name="Holloway A.K."/>
            <person name="Clamp M."/>
            <person name="Gnerre S."/>
            <person name="Alfoldi J."/>
            <person name="Beal K."/>
            <person name="Chang J."/>
            <person name="Clawson H."/>
            <person name="Cuff J."/>
            <person name="Di Palma F."/>
            <person name="Fitzgerald S."/>
            <person name="Flicek P."/>
            <person name="Guttman M."/>
            <person name="Hubisz M.J."/>
            <person name="Jaffe D.B."/>
            <person name="Jungreis I."/>
            <person name="Kent W.J."/>
            <person name="Kostka D."/>
            <person name="Lara M."/>
            <person name="Martins A.L."/>
            <person name="Massingham T."/>
            <person name="Moltke I."/>
            <person name="Raney B.J."/>
            <person name="Rasmussen M.D."/>
            <person name="Robinson J."/>
            <person name="Stark A."/>
            <person name="Vilella A.J."/>
            <person name="Wen J."/>
            <person name="Xie X."/>
            <person name="Zody M.C."/>
            <person name="Baldwin J."/>
            <person name="Bloom T."/>
            <person name="Chin C.W."/>
            <person name="Heiman D."/>
            <person name="Nicol R."/>
            <person name="Nusbaum C."/>
            <person name="Young S."/>
            <person name="Wilkinson J."/>
            <person name="Worley K.C."/>
            <person name="Kovar C.L."/>
            <person name="Muzny D.M."/>
            <person name="Gibbs R.A."/>
            <person name="Cree A."/>
            <person name="Dihn H.H."/>
            <person name="Fowler G."/>
            <person name="Jhangiani S."/>
            <person name="Joshi V."/>
            <person name="Lee S."/>
            <person name="Lewis L.R."/>
            <person name="Nazareth L.V."/>
            <person name="Okwuonu G."/>
            <person name="Santibanez J."/>
            <person name="Warren W.C."/>
            <person name="Mardis E.R."/>
            <person name="Weinstock G.M."/>
            <person name="Wilson R.K."/>
            <person name="Delehaunty K."/>
            <person name="Dooling D."/>
            <person name="Fronik C."/>
            <person name="Fulton L."/>
            <person name="Fulton B."/>
            <person name="Graves T."/>
            <person name="Minx P."/>
            <person name="Sodergren E."/>
            <person name="Birney E."/>
            <person name="Margulies E.H."/>
            <person name="Herrero J."/>
            <person name="Green E.D."/>
            <person name="Haussler D."/>
            <person name="Siepel A."/>
            <person name="Goldman N."/>
            <person name="Pollard K.S."/>
            <person name="Pedersen J.S."/>
            <person name="Lander E.S."/>
            <person name="Kellis M."/>
        </authorList>
    </citation>
    <scope>NUCLEOTIDE SEQUENCE [LARGE SCALE GENOMIC DNA]</scope>
    <source>
        <strain evidence="8">2N</strain>
    </source>
</reference>
<evidence type="ECO:0000256" key="3">
    <source>
        <dbReference type="ARBA" id="ARBA00022741"/>
    </source>
</evidence>
<dbReference type="Proteomes" id="UP000005447">
    <property type="component" value="Unassembled WGS sequence"/>
</dbReference>
<dbReference type="GO" id="GO:0005524">
    <property type="term" value="F:ATP binding"/>
    <property type="evidence" value="ECO:0007669"/>
    <property type="project" value="UniProtKB-KW"/>
</dbReference>
<reference evidence="7" key="3">
    <citation type="submission" date="2025-09" db="UniProtKB">
        <authorList>
            <consortium name="Ensembl"/>
        </authorList>
    </citation>
    <scope>IDENTIFICATION</scope>
    <source>
        <strain evidence="7">2N</strain>
    </source>
</reference>
<reference evidence="7" key="2">
    <citation type="submission" date="2025-08" db="UniProtKB">
        <authorList>
            <consortium name="Ensembl"/>
        </authorList>
    </citation>
    <scope>IDENTIFICATION</scope>
    <source>
        <strain evidence="7">2N</strain>
    </source>
</reference>
<keyword evidence="8" id="KW-1185">Reference proteome</keyword>
<sequence length="381" mass="42379">TSNKMDKVPVVCDYGSGFSKVGFSGNEGPLAVFPTILGKLRHDTLLVGMEEKDWFLGNDAQKKRERLILQYPISRGDVTSWDNLEKIWHHSFYQVLNIPPEEYPLMMTEPPLNSTSTRERVCQILFETFGVPALSLVNQGVLSLYASGLTDGELSQHLGTTQRIPVFFAIIANVCMLNQDTAASSMWHLLSQQTTNAPHFHAFFLLCPVADREYIRDVKERCCYVTLDFDKQKVQANDPPSCPKELQLPDGQKISLGEGAFTCPEALFQTNLIGRSTLGIHMMAMQCITSCNPALWKMLFGHIILSGGTGSFSGLRLRLQRELIGLVSPTIEVKVATSPYAKYGAWVGGSILSSLSTFKDMWVTSSEYKDVGCSIISRRSF</sequence>
<keyword evidence="5" id="KW-0206">Cytoskeleton</keyword>
<proteinExistence type="inferred from homology"/>
<evidence type="ECO:0000256" key="5">
    <source>
        <dbReference type="ARBA" id="ARBA00023212"/>
    </source>
</evidence>
<dbReference type="EMBL" id="AAKN02038590">
    <property type="status" value="NOT_ANNOTATED_CDS"/>
    <property type="molecule type" value="Genomic_DNA"/>
</dbReference>
<evidence type="ECO:0000256" key="2">
    <source>
        <dbReference type="ARBA" id="ARBA00022490"/>
    </source>
</evidence>
<comment type="similarity">
    <text evidence="6">Belongs to the actin family.</text>
</comment>
<dbReference type="Gene3D" id="3.90.640.10">
    <property type="entry name" value="Actin, Chain A, domain 4"/>
    <property type="match status" value="1"/>
</dbReference>
<dbReference type="SUPFAM" id="SSF53067">
    <property type="entry name" value="Actin-like ATPase domain"/>
    <property type="match status" value="2"/>
</dbReference>
<dbReference type="AlphaFoldDB" id="H0WBR6"/>
<dbReference type="PRINTS" id="PR00190">
    <property type="entry name" value="ACTIN"/>
</dbReference>
<dbReference type="HOGENOM" id="CLU_027965_0_2_1"/>
<dbReference type="PANTHER" id="PTHR11937">
    <property type="entry name" value="ACTIN"/>
    <property type="match status" value="1"/>
</dbReference>
<dbReference type="InterPro" id="IPR004000">
    <property type="entry name" value="Actin"/>
</dbReference>
<evidence type="ECO:0000256" key="6">
    <source>
        <dbReference type="RuleBase" id="RU000487"/>
    </source>
</evidence>
<dbReference type="Gene3D" id="3.30.420.40">
    <property type="match status" value="2"/>
</dbReference>
<evidence type="ECO:0000256" key="1">
    <source>
        <dbReference type="ARBA" id="ARBA00004245"/>
    </source>
</evidence>
<evidence type="ECO:0000256" key="4">
    <source>
        <dbReference type="ARBA" id="ARBA00022840"/>
    </source>
</evidence>
<keyword evidence="4" id="KW-0067">ATP-binding</keyword>
<comment type="subcellular location">
    <subcellularLocation>
        <location evidence="1">Cytoplasm</location>
        <location evidence="1">Cytoskeleton</location>
    </subcellularLocation>
</comment>
<dbReference type="GO" id="GO:0005856">
    <property type="term" value="C:cytoskeleton"/>
    <property type="evidence" value="ECO:0007669"/>
    <property type="project" value="UniProtKB-SubCell"/>
</dbReference>
<dbReference type="InParanoid" id="H0WBR6"/>
<evidence type="ECO:0000313" key="7">
    <source>
        <dbReference type="Ensembl" id="ENSCPOP00000020432.2"/>
    </source>
</evidence>
<dbReference type="STRING" id="10141.ENSCPOP00000020432"/>
<dbReference type="SMART" id="SM00268">
    <property type="entry name" value="ACTIN"/>
    <property type="match status" value="1"/>
</dbReference>
<dbReference type="OMA" id="RVCQILF"/>
<dbReference type="eggNOG" id="KOG0676">
    <property type="taxonomic scope" value="Eukaryota"/>
</dbReference>
<organism evidence="7 8">
    <name type="scientific">Cavia porcellus</name>
    <name type="common">Guinea pig</name>
    <dbReference type="NCBI Taxonomy" id="10141"/>
    <lineage>
        <taxon>Eukaryota</taxon>
        <taxon>Metazoa</taxon>
        <taxon>Chordata</taxon>
        <taxon>Craniata</taxon>
        <taxon>Vertebrata</taxon>
        <taxon>Euteleostomi</taxon>
        <taxon>Mammalia</taxon>
        <taxon>Eutheria</taxon>
        <taxon>Euarchontoglires</taxon>
        <taxon>Glires</taxon>
        <taxon>Rodentia</taxon>
        <taxon>Hystricomorpha</taxon>
        <taxon>Caviidae</taxon>
        <taxon>Cavia</taxon>
    </lineage>
</organism>
<name>H0WBR6_CAVPO</name>
<protein>
    <submittedName>
        <fullName evidence="7">Uncharacterized protein</fullName>
    </submittedName>
</protein>